<dbReference type="AlphaFoldDB" id="A0A7K4MHE9"/>
<name>A0A7K4MHE9_9ARCH</name>
<feature type="domain" description="Fido" evidence="1">
    <location>
        <begin position="1"/>
        <end position="43"/>
    </location>
</feature>
<dbReference type="SUPFAM" id="SSF140931">
    <property type="entry name" value="Fic-like"/>
    <property type="match status" value="1"/>
</dbReference>
<dbReference type="Gene3D" id="1.10.3290.10">
    <property type="entry name" value="Fido-like domain"/>
    <property type="match status" value="1"/>
</dbReference>
<dbReference type="InterPro" id="IPR040198">
    <property type="entry name" value="Fido_containing"/>
</dbReference>
<dbReference type="PROSITE" id="PS51459">
    <property type="entry name" value="FIDO"/>
    <property type="match status" value="1"/>
</dbReference>
<accession>A0A7K4MHE9</accession>
<organism evidence="2 3">
    <name type="scientific">Marine Group I thaumarchaeote</name>
    <dbReference type="NCBI Taxonomy" id="2511932"/>
    <lineage>
        <taxon>Archaea</taxon>
        <taxon>Nitrososphaerota</taxon>
        <taxon>Marine Group I</taxon>
    </lineage>
</organism>
<proteinExistence type="predicted"/>
<dbReference type="Proteomes" id="UP000563820">
    <property type="component" value="Unassembled WGS sequence"/>
</dbReference>
<evidence type="ECO:0000259" key="1">
    <source>
        <dbReference type="PROSITE" id="PS51459"/>
    </source>
</evidence>
<dbReference type="InterPro" id="IPR003812">
    <property type="entry name" value="Fido"/>
</dbReference>
<dbReference type="InterPro" id="IPR036597">
    <property type="entry name" value="Fido-like_dom_sf"/>
</dbReference>
<dbReference type="Pfam" id="PF02661">
    <property type="entry name" value="Fic"/>
    <property type="match status" value="1"/>
</dbReference>
<dbReference type="EMBL" id="JACATE010000003">
    <property type="protein sequence ID" value="NWJ28355.1"/>
    <property type="molecule type" value="Genomic_DNA"/>
</dbReference>
<evidence type="ECO:0000313" key="2">
    <source>
        <dbReference type="EMBL" id="NWJ28355.1"/>
    </source>
</evidence>
<reference evidence="2 3" key="1">
    <citation type="journal article" date="2019" name="Environ. Microbiol.">
        <title>Genomics insights into ecotype formation of ammonia-oxidizing archaea in the deep ocean.</title>
        <authorList>
            <person name="Wang Y."/>
            <person name="Huang J.M."/>
            <person name="Cui G.J."/>
            <person name="Nunoura T."/>
            <person name="Takaki Y."/>
            <person name="Li W.L."/>
            <person name="Li J."/>
            <person name="Gao Z.M."/>
            <person name="Takai K."/>
            <person name="Zhang A.Q."/>
            <person name="Stepanauskas R."/>
        </authorList>
    </citation>
    <scope>NUCLEOTIDE SEQUENCE [LARGE SCALE GENOMIC DNA]</scope>
    <source>
        <strain evidence="2 3">T1L11</strain>
    </source>
</reference>
<sequence length="43" mass="5126">MELSSIAHYEFANIHSFGDRNGRISRLLMNYILYKFSYPLMLI</sequence>
<dbReference type="PANTHER" id="PTHR13504:SF38">
    <property type="entry name" value="FIDO DOMAIN-CONTAINING PROTEIN"/>
    <property type="match status" value="1"/>
</dbReference>
<comment type="caution">
    <text evidence="2">The sequence shown here is derived from an EMBL/GenBank/DDBJ whole genome shotgun (WGS) entry which is preliminary data.</text>
</comment>
<dbReference type="PANTHER" id="PTHR13504">
    <property type="entry name" value="FIDO DOMAIN-CONTAINING PROTEIN DDB_G0283145"/>
    <property type="match status" value="1"/>
</dbReference>
<protein>
    <submittedName>
        <fullName evidence="2">Fic family protein</fullName>
    </submittedName>
</protein>
<gene>
    <name evidence="2" type="ORF">HX848_03040</name>
</gene>
<evidence type="ECO:0000313" key="3">
    <source>
        <dbReference type="Proteomes" id="UP000563820"/>
    </source>
</evidence>